<dbReference type="GO" id="GO:0004386">
    <property type="term" value="F:helicase activity"/>
    <property type="evidence" value="ECO:0007669"/>
    <property type="project" value="UniProtKB-KW"/>
</dbReference>
<name>A0ABP7YVY5_9SPHI</name>
<feature type="domain" description="Helicase ATP-binding" evidence="6">
    <location>
        <begin position="17"/>
        <end position="187"/>
    </location>
</feature>
<evidence type="ECO:0000256" key="4">
    <source>
        <dbReference type="ARBA" id="ARBA00022840"/>
    </source>
</evidence>
<evidence type="ECO:0000256" key="3">
    <source>
        <dbReference type="ARBA" id="ARBA00022806"/>
    </source>
</evidence>
<evidence type="ECO:0000256" key="2">
    <source>
        <dbReference type="ARBA" id="ARBA00022801"/>
    </source>
</evidence>
<dbReference type="SMART" id="SM00487">
    <property type="entry name" value="DEXDc"/>
    <property type="match status" value="1"/>
</dbReference>
<keyword evidence="4" id="KW-0067">ATP-binding</keyword>
<dbReference type="InterPro" id="IPR011545">
    <property type="entry name" value="DEAD/DEAH_box_helicase_dom"/>
</dbReference>
<reference evidence="8" key="1">
    <citation type="journal article" date="2019" name="Int. J. Syst. Evol. Microbiol.">
        <title>The Global Catalogue of Microorganisms (GCM) 10K type strain sequencing project: providing services to taxonomists for standard genome sequencing and annotation.</title>
        <authorList>
            <consortium name="The Broad Institute Genomics Platform"/>
            <consortium name="The Broad Institute Genome Sequencing Center for Infectious Disease"/>
            <person name="Wu L."/>
            <person name="Ma J."/>
        </authorList>
    </citation>
    <scope>NUCLEOTIDE SEQUENCE [LARGE SCALE GENOMIC DNA]</scope>
    <source>
        <strain evidence="8">JCM 16704</strain>
    </source>
</reference>
<dbReference type="PROSITE" id="PS51192">
    <property type="entry name" value="HELICASE_ATP_BIND_1"/>
    <property type="match status" value="1"/>
</dbReference>
<protein>
    <submittedName>
        <fullName evidence="7">DEAD/DEAH box helicase</fullName>
    </submittedName>
</protein>
<dbReference type="Gene3D" id="3.40.50.300">
    <property type="entry name" value="P-loop containing nucleotide triphosphate hydrolases"/>
    <property type="match status" value="2"/>
</dbReference>
<accession>A0ABP7YVY5</accession>
<dbReference type="InterPro" id="IPR027417">
    <property type="entry name" value="P-loop_NTPase"/>
</dbReference>
<sequence>MKELGFYSAKEFQLKTLSRIIGGHSVLGIAPEGAGKTTTYVLGVLSRLKYTDDEAPKVLVLAPNEERISEIIERFYAVSQNKELHIMGLKPSGSMEEEIEGLVRGVDIVVATPNRARMVYLKLGLNLNRIQTFVIDDAEEIVKQGMQTNVRELAQSCGDVQYLCFSTVDHEKLHLMIDPFMPFATVIEVDELAEEVIETHELMLYQVPNFTTKINLFNDLMDDKEVFDKVVVFVNTEHTAQKLLERLHVPKAEAAVLNPSNPQIKAIEDINIFKQMPDCRILIVANENNRDLDLAGIPFLFHFEIPEIKEEFISHVLKTNEDESFAITFATDLELPALRKIEQNLGKKIPVSPLPDNLIIYNPAENPKEKVVIEESQGGAFHKKKDSNNKNYNYGSGLKAKMTKKNKRR</sequence>
<dbReference type="EMBL" id="BAAAZI010000009">
    <property type="protein sequence ID" value="GAA4142227.1"/>
    <property type="molecule type" value="Genomic_DNA"/>
</dbReference>
<keyword evidence="2" id="KW-0378">Hydrolase</keyword>
<evidence type="ECO:0000259" key="6">
    <source>
        <dbReference type="PROSITE" id="PS51192"/>
    </source>
</evidence>
<evidence type="ECO:0000256" key="5">
    <source>
        <dbReference type="SAM" id="MobiDB-lite"/>
    </source>
</evidence>
<evidence type="ECO:0000256" key="1">
    <source>
        <dbReference type="ARBA" id="ARBA00022741"/>
    </source>
</evidence>
<feature type="region of interest" description="Disordered" evidence="5">
    <location>
        <begin position="374"/>
        <end position="409"/>
    </location>
</feature>
<dbReference type="InterPro" id="IPR050079">
    <property type="entry name" value="DEAD_box_RNA_helicase"/>
</dbReference>
<dbReference type="PANTHER" id="PTHR47959">
    <property type="entry name" value="ATP-DEPENDENT RNA HELICASE RHLE-RELATED"/>
    <property type="match status" value="1"/>
</dbReference>
<comment type="caution">
    <text evidence="7">The sequence shown here is derived from an EMBL/GenBank/DDBJ whole genome shotgun (WGS) entry which is preliminary data.</text>
</comment>
<keyword evidence="8" id="KW-1185">Reference proteome</keyword>
<gene>
    <name evidence="7" type="ORF">GCM10022216_23000</name>
</gene>
<evidence type="ECO:0000313" key="7">
    <source>
        <dbReference type="EMBL" id="GAA4142227.1"/>
    </source>
</evidence>
<dbReference type="SUPFAM" id="SSF52540">
    <property type="entry name" value="P-loop containing nucleoside triphosphate hydrolases"/>
    <property type="match status" value="2"/>
</dbReference>
<dbReference type="InterPro" id="IPR014001">
    <property type="entry name" value="Helicase_ATP-bd"/>
</dbReference>
<keyword evidence="1" id="KW-0547">Nucleotide-binding</keyword>
<proteinExistence type="predicted"/>
<dbReference type="PANTHER" id="PTHR47959:SF1">
    <property type="entry name" value="ATP-DEPENDENT RNA HELICASE DBPA"/>
    <property type="match status" value="1"/>
</dbReference>
<dbReference type="Proteomes" id="UP001500101">
    <property type="component" value="Unassembled WGS sequence"/>
</dbReference>
<dbReference type="Pfam" id="PF00270">
    <property type="entry name" value="DEAD"/>
    <property type="match status" value="1"/>
</dbReference>
<keyword evidence="3 7" id="KW-0347">Helicase</keyword>
<organism evidence="7 8">
    <name type="scientific">Sphingobacterium kyonggiense</name>
    <dbReference type="NCBI Taxonomy" id="714075"/>
    <lineage>
        <taxon>Bacteria</taxon>
        <taxon>Pseudomonadati</taxon>
        <taxon>Bacteroidota</taxon>
        <taxon>Sphingobacteriia</taxon>
        <taxon>Sphingobacteriales</taxon>
        <taxon>Sphingobacteriaceae</taxon>
        <taxon>Sphingobacterium</taxon>
    </lineage>
</organism>
<evidence type="ECO:0000313" key="8">
    <source>
        <dbReference type="Proteomes" id="UP001500101"/>
    </source>
</evidence>